<protein>
    <submittedName>
        <fullName evidence="14">Biopolymer transporter ExbD</fullName>
    </submittedName>
</protein>
<comment type="subcellular location">
    <subcellularLocation>
        <location evidence="2">Cell inner membrane</location>
        <topology evidence="2">Single-pass type II membrane protein</topology>
    </subcellularLocation>
    <subcellularLocation>
        <location evidence="12">Cell membrane</location>
        <topology evidence="12">Single-pass type II membrane protein</topology>
    </subcellularLocation>
</comment>
<comment type="similarity">
    <text evidence="3 12">Belongs to the ExbD/TolR family.</text>
</comment>
<keyword evidence="6" id="KW-1003">Cell membrane</keyword>
<keyword evidence="11 13" id="KW-0472">Membrane</keyword>
<evidence type="ECO:0000256" key="1">
    <source>
        <dbReference type="ARBA" id="ARBA00003540"/>
    </source>
</evidence>
<keyword evidence="9 12" id="KW-0653">Protein transport</keyword>
<evidence type="ECO:0000256" key="13">
    <source>
        <dbReference type="SAM" id="Phobius"/>
    </source>
</evidence>
<comment type="function">
    <text evidence="1">Involved in the TonB-dependent energy-dependent transport of various receptor-bound substrates.</text>
</comment>
<dbReference type="GO" id="GO:0022857">
    <property type="term" value="F:transmembrane transporter activity"/>
    <property type="evidence" value="ECO:0007669"/>
    <property type="project" value="InterPro"/>
</dbReference>
<dbReference type="Proteomes" id="UP000285092">
    <property type="component" value="Unassembled WGS sequence"/>
</dbReference>
<dbReference type="RefSeq" id="WP_119513642.1">
    <property type="nucleotide sequence ID" value="NZ_QXFK01000017.1"/>
</dbReference>
<evidence type="ECO:0000313" key="15">
    <source>
        <dbReference type="Proteomes" id="UP000285092"/>
    </source>
</evidence>
<dbReference type="PANTHER" id="PTHR30558:SF12">
    <property type="entry name" value="BIOPOLYMER TRANSPORT PROTEIN EXBD"/>
    <property type="match status" value="1"/>
</dbReference>
<accession>A0A418NGT6</accession>
<name>A0A418NGT6_9SPHN</name>
<keyword evidence="8 12" id="KW-0812">Transmembrane</keyword>
<evidence type="ECO:0000256" key="4">
    <source>
        <dbReference type="ARBA" id="ARBA00011471"/>
    </source>
</evidence>
<dbReference type="GO" id="GO:0005886">
    <property type="term" value="C:plasma membrane"/>
    <property type="evidence" value="ECO:0007669"/>
    <property type="project" value="UniProtKB-SubCell"/>
</dbReference>
<proteinExistence type="inferred from homology"/>
<evidence type="ECO:0000256" key="3">
    <source>
        <dbReference type="ARBA" id="ARBA00005811"/>
    </source>
</evidence>
<evidence type="ECO:0000256" key="2">
    <source>
        <dbReference type="ARBA" id="ARBA00004249"/>
    </source>
</evidence>
<keyword evidence="5 12" id="KW-0813">Transport</keyword>
<keyword evidence="7" id="KW-0997">Cell inner membrane</keyword>
<dbReference type="GO" id="GO:0015031">
    <property type="term" value="P:protein transport"/>
    <property type="evidence" value="ECO:0007669"/>
    <property type="project" value="UniProtKB-KW"/>
</dbReference>
<evidence type="ECO:0000256" key="6">
    <source>
        <dbReference type="ARBA" id="ARBA00022475"/>
    </source>
</evidence>
<reference evidence="14 15" key="1">
    <citation type="submission" date="2018-08" db="EMBL/GenBank/DDBJ databases">
        <title>Altererythrobacter sp.Ery1 and Ery12, the genome sequencing of novel strains in genus Alterythrobacter.</title>
        <authorList>
            <person name="Cheng H."/>
            <person name="Wu Y.-H."/>
            <person name="Fang C."/>
            <person name="Xu X.-W."/>
        </authorList>
    </citation>
    <scope>NUCLEOTIDE SEQUENCE [LARGE SCALE GENOMIC DNA]</scope>
    <source>
        <strain evidence="14 15">Ery1</strain>
    </source>
</reference>
<keyword evidence="15" id="KW-1185">Reference proteome</keyword>
<evidence type="ECO:0000256" key="10">
    <source>
        <dbReference type="ARBA" id="ARBA00022989"/>
    </source>
</evidence>
<evidence type="ECO:0000256" key="8">
    <source>
        <dbReference type="ARBA" id="ARBA00022692"/>
    </source>
</evidence>
<evidence type="ECO:0000256" key="7">
    <source>
        <dbReference type="ARBA" id="ARBA00022519"/>
    </source>
</evidence>
<evidence type="ECO:0000256" key="5">
    <source>
        <dbReference type="ARBA" id="ARBA00022448"/>
    </source>
</evidence>
<dbReference type="OrthoDB" id="9798629at2"/>
<comment type="subunit">
    <text evidence="4">The accessory proteins ExbB and ExbD seem to form a complex with TonB.</text>
</comment>
<sequence>MRGPDSRPLGEINTTPLIDVMLVLLIMFVITIPAATHSVEVDLPRDCTNCPAINKVKNRIVIDGADRVLWNGSAVNSAQLGALLAETRRMPVEPELQFEPVSHASYDAAARTLHAIETAGITRFGFVGNEKYRTFAAR</sequence>
<evidence type="ECO:0000313" key="14">
    <source>
        <dbReference type="EMBL" id="RIV77543.1"/>
    </source>
</evidence>
<feature type="transmembrane region" description="Helical" evidence="13">
    <location>
        <begin position="12"/>
        <end position="35"/>
    </location>
</feature>
<organism evidence="14 15">
    <name type="scientific">Pelagerythrobacter aerophilus</name>
    <dbReference type="NCBI Taxonomy" id="2306995"/>
    <lineage>
        <taxon>Bacteria</taxon>
        <taxon>Pseudomonadati</taxon>
        <taxon>Pseudomonadota</taxon>
        <taxon>Alphaproteobacteria</taxon>
        <taxon>Sphingomonadales</taxon>
        <taxon>Erythrobacteraceae</taxon>
        <taxon>Pelagerythrobacter</taxon>
    </lineage>
</organism>
<keyword evidence="10 13" id="KW-1133">Transmembrane helix</keyword>
<dbReference type="EMBL" id="QXFK01000017">
    <property type="protein sequence ID" value="RIV77543.1"/>
    <property type="molecule type" value="Genomic_DNA"/>
</dbReference>
<gene>
    <name evidence="14" type="ORF">D2V04_10470</name>
</gene>
<dbReference type="InterPro" id="IPR003400">
    <property type="entry name" value="ExbD"/>
</dbReference>
<dbReference type="PANTHER" id="PTHR30558">
    <property type="entry name" value="EXBD MEMBRANE COMPONENT OF PMF-DRIVEN MACROMOLECULE IMPORT SYSTEM"/>
    <property type="match status" value="1"/>
</dbReference>
<dbReference type="Pfam" id="PF02472">
    <property type="entry name" value="ExbD"/>
    <property type="match status" value="1"/>
</dbReference>
<evidence type="ECO:0000256" key="12">
    <source>
        <dbReference type="RuleBase" id="RU003879"/>
    </source>
</evidence>
<dbReference type="AlphaFoldDB" id="A0A418NGT6"/>
<evidence type="ECO:0000256" key="9">
    <source>
        <dbReference type="ARBA" id="ARBA00022927"/>
    </source>
</evidence>
<evidence type="ECO:0000256" key="11">
    <source>
        <dbReference type="ARBA" id="ARBA00023136"/>
    </source>
</evidence>
<comment type="caution">
    <text evidence="14">The sequence shown here is derived from an EMBL/GenBank/DDBJ whole genome shotgun (WGS) entry which is preliminary data.</text>
</comment>